<feature type="compositionally biased region" description="Low complexity" evidence="1">
    <location>
        <begin position="370"/>
        <end position="399"/>
    </location>
</feature>
<evidence type="ECO:0000313" key="3">
    <source>
        <dbReference type="EMBL" id="RXE57343.1"/>
    </source>
</evidence>
<dbReference type="AlphaFoldDB" id="A0A498H3H1"/>
<dbReference type="EMBL" id="LHQS01000001">
    <property type="protein sequence ID" value="RXE57343.1"/>
    <property type="molecule type" value="Genomic_DNA"/>
</dbReference>
<accession>A0A498H3H1</accession>
<sequence>MPVLPAQYSGTAAIDGADAPAGTVIVAKINWNERGRFALTEPGTFANRLIVRATEFDLVASDAPTVTFWIGGDQAAQEITYVSGDARMLDLTFATGSGGDDAETPIGSGDCSFAPGGIQTNTAGGAQQVTIDRQGTTANVTTSGNKIVMQDVGGGWEEIVIETGSEPAVGETTVTGTVTGVTARSSPVTANVDATVGTAAAEIALNMSELPPSDARLTTTIAREPDPAAQSAFLLTAQQSGSGITDIAYVMNIQKSNIANAGDGGVITAATIRMAVSPAWVTAVGGTEKVVIMRRADDGTTSALATTLIGTDASGNYVFEAASPNGLSIFALIGTSTVSPTPTTPPSSGGSGSSSGGSTAKSSFDYNPEATVATPVSTPAAGEPTAAPTTSPKETAAGVTAVPTTTAASGGSWFPLPIPVPTWVPVLALGLFFLLRRR</sequence>
<keyword evidence="2" id="KW-0812">Transmembrane</keyword>
<gene>
    <name evidence="3" type="ORF">ABH15_04415</name>
</gene>
<reference evidence="3 4" key="1">
    <citation type="journal article" date="2015" name="Int. J. Syst. Evol. Microbiol.">
        <title>Methanoculleus taiwanensis sp. nov., a methanogen isolated from deep marine sediment at the deformation front area near Taiwan.</title>
        <authorList>
            <person name="Weng C.Y."/>
            <person name="Chen S.C."/>
            <person name="Lai M.C."/>
            <person name="Wu S.Y."/>
            <person name="Lin S."/>
            <person name="Yang T.F."/>
            <person name="Chen P.C."/>
        </authorList>
    </citation>
    <scope>NUCLEOTIDE SEQUENCE [LARGE SCALE GENOMIC DNA]</scope>
    <source>
        <strain evidence="3 4">CYW4</strain>
    </source>
</reference>
<name>A0A498H3H1_9EURY</name>
<organism evidence="3 4">
    <name type="scientific">Methanoculleus taiwanensis</name>
    <dbReference type="NCBI Taxonomy" id="1550565"/>
    <lineage>
        <taxon>Archaea</taxon>
        <taxon>Methanobacteriati</taxon>
        <taxon>Methanobacteriota</taxon>
        <taxon>Stenosarchaea group</taxon>
        <taxon>Methanomicrobia</taxon>
        <taxon>Methanomicrobiales</taxon>
        <taxon>Methanomicrobiaceae</taxon>
        <taxon>Methanoculleus</taxon>
    </lineage>
</organism>
<comment type="caution">
    <text evidence="3">The sequence shown here is derived from an EMBL/GenBank/DDBJ whole genome shotgun (WGS) entry which is preliminary data.</text>
</comment>
<keyword evidence="2" id="KW-0472">Membrane</keyword>
<evidence type="ECO:0000256" key="2">
    <source>
        <dbReference type="SAM" id="Phobius"/>
    </source>
</evidence>
<keyword evidence="2" id="KW-1133">Transmembrane helix</keyword>
<evidence type="ECO:0000256" key="1">
    <source>
        <dbReference type="SAM" id="MobiDB-lite"/>
    </source>
</evidence>
<keyword evidence="4" id="KW-1185">Reference proteome</keyword>
<feature type="region of interest" description="Disordered" evidence="1">
    <location>
        <begin position="339"/>
        <end position="399"/>
    </location>
</feature>
<feature type="transmembrane region" description="Helical" evidence="2">
    <location>
        <begin position="413"/>
        <end position="435"/>
    </location>
</feature>
<protein>
    <submittedName>
        <fullName evidence="3">Uncharacterized protein</fullName>
    </submittedName>
</protein>
<dbReference type="Proteomes" id="UP000290932">
    <property type="component" value="Unassembled WGS sequence"/>
</dbReference>
<evidence type="ECO:0000313" key="4">
    <source>
        <dbReference type="Proteomes" id="UP000290932"/>
    </source>
</evidence>
<proteinExistence type="predicted"/>